<proteinExistence type="predicted"/>
<protein>
    <submittedName>
        <fullName evidence="1">Uncharacterized protein</fullName>
    </submittedName>
</protein>
<dbReference type="Proteomes" id="UP000247465">
    <property type="component" value="Chromosome"/>
</dbReference>
<reference evidence="1 2" key="1">
    <citation type="submission" date="2018-06" db="EMBL/GenBank/DDBJ databases">
        <title>Draft Genome Sequence of a Novel Marine Bacterium Related to the Verrucomicrobia.</title>
        <authorList>
            <person name="Vosseberg J."/>
            <person name="Martijn J."/>
            <person name="Ettema T.J.G."/>
        </authorList>
    </citation>
    <scope>NUCLEOTIDE SEQUENCE [LARGE SCALE GENOMIC DNA]</scope>
    <source>
        <strain evidence="1">TARA_B100001123</strain>
    </source>
</reference>
<gene>
    <name evidence="1" type="ORF">DF168_01042</name>
</gene>
<dbReference type="EMBL" id="CP029803">
    <property type="protein sequence ID" value="AWT59846.1"/>
    <property type="molecule type" value="Genomic_DNA"/>
</dbReference>
<dbReference type="AlphaFoldDB" id="A0A2Z4AFR1"/>
<sequence length="76" mass="8562">MNEDGSCSQDQEVLRIRKRFINVVNKIRSSNGIELTRDTEAPEQAPLLCLTLGSLLCPYQRGLRLSNSSKHSAWLC</sequence>
<evidence type="ECO:0000313" key="2">
    <source>
        <dbReference type="Proteomes" id="UP000247465"/>
    </source>
</evidence>
<dbReference type="KEGG" id="mtar:DF168_01042"/>
<evidence type="ECO:0000313" key="1">
    <source>
        <dbReference type="EMBL" id="AWT59846.1"/>
    </source>
</evidence>
<organism evidence="1 2">
    <name type="scientific">Candidatus Moanibacter tarae</name>
    <dbReference type="NCBI Taxonomy" id="2200854"/>
    <lineage>
        <taxon>Bacteria</taxon>
        <taxon>Pseudomonadati</taxon>
        <taxon>Verrucomicrobiota</taxon>
        <taxon>Opitutia</taxon>
        <taxon>Puniceicoccales</taxon>
        <taxon>Puniceicoccales incertae sedis</taxon>
        <taxon>Candidatus Moanibacter</taxon>
    </lineage>
</organism>
<accession>A0A2Z4AFR1</accession>
<name>A0A2Z4AFR1_9BACT</name>